<name>A0A1Q6FAQ9_9BACT</name>
<dbReference type="AlphaFoldDB" id="A0A1Q6FAQ9"/>
<dbReference type="Proteomes" id="UP000187417">
    <property type="component" value="Unassembled WGS sequence"/>
</dbReference>
<dbReference type="STRING" id="28117.BHV66_03165"/>
<accession>A0A1Q6FAQ9</accession>
<sequence length="408" mass="46681">MIIISQPKLEMRENEVLVSSCIEDDKKHFRETIFYKTSAAYGPYAVTEKADLFVLSALMPALFSQSDIRVEGTLSSDLKYALENGLIYILAKTYGVRPIKVHAERIETFEFGGKAVGAGCSMGVDSLATIKQHYIDDNRYGHKITHLAIFNTCEFGFEDANEANKLFRYEYSRAAAFARETGLELLYVQSNVTSLLNRYGTGLYDTCTLVHAAAILFLEKLYAVYYHSSGYLLDKLKYTTQSLEHFDFILFDMCSTRNTKIFSTLATQERTERTEYIIDDTLTKKYLHVCIKTIDDGPVHNCGRCYKCLRTLAAIDILGKLPEYETIFDQSYYKTHKAAIFAKYLGYRAADPFFADILNFAKQKGFRIPKMAYLLSVKYYLLLPAYMLGRELPNPTKKKIKKFLRMKG</sequence>
<comment type="caution">
    <text evidence="1">The sequence shown here is derived from an EMBL/GenBank/DDBJ whole genome shotgun (WGS) entry which is preliminary data.</text>
</comment>
<evidence type="ECO:0000313" key="2">
    <source>
        <dbReference type="Proteomes" id="UP000187417"/>
    </source>
</evidence>
<dbReference type="RefSeq" id="WP_278339043.1">
    <property type="nucleotide sequence ID" value="NZ_DBGBHC010000061.1"/>
</dbReference>
<protein>
    <submittedName>
        <fullName evidence="1">Uncharacterized protein</fullName>
    </submittedName>
</protein>
<evidence type="ECO:0000313" key="1">
    <source>
        <dbReference type="EMBL" id="OKY95966.1"/>
    </source>
</evidence>
<gene>
    <name evidence="1" type="ORF">BHV66_03165</name>
</gene>
<organism evidence="1 2">
    <name type="scientific">Alistipes putredinis</name>
    <dbReference type="NCBI Taxonomy" id="28117"/>
    <lineage>
        <taxon>Bacteria</taxon>
        <taxon>Pseudomonadati</taxon>
        <taxon>Bacteroidota</taxon>
        <taxon>Bacteroidia</taxon>
        <taxon>Bacteroidales</taxon>
        <taxon>Rikenellaceae</taxon>
        <taxon>Alistipes</taxon>
    </lineage>
</organism>
<dbReference type="EMBL" id="MNQH01000003">
    <property type="protein sequence ID" value="OKY95966.1"/>
    <property type="molecule type" value="Genomic_DNA"/>
</dbReference>
<reference evidence="1 2" key="1">
    <citation type="journal article" date="2016" name="Nat. Biotechnol.">
        <title>Measurement of bacterial replication rates in microbial communities.</title>
        <authorList>
            <person name="Brown C.T."/>
            <person name="Olm M.R."/>
            <person name="Thomas B.C."/>
            <person name="Banfield J.F."/>
        </authorList>
    </citation>
    <scope>NUCLEOTIDE SEQUENCE [LARGE SCALE GENOMIC DNA]</scope>
    <source>
        <strain evidence="1">CAG:67_53_122</strain>
    </source>
</reference>
<proteinExistence type="predicted"/>